<dbReference type="Proteomes" id="UP000611277">
    <property type="component" value="Unassembled WGS sequence"/>
</dbReference>
<dbReference type="InterPro" id="IPR029034">
    <property type="entry name" value="Cystine-knot_cytokine"/>
</dbReference>
<dbReference type="AlphaFoldDB" id="A0A851S5J2"/>
<comment type="caution">
    <text evidence="7">The sequence shown here is derived from an EMBL/GenBank/DDBJ whole genome shotgun (WGS) entry which is preliminary data.</text>
</comment>
<dbReference type="GO" id="GO:0005615">
    <property type="term" value="C:extracellular space"/>
    <property type="evidence" value="ECO:0007669"/>
    <property type="project" value="UniProtKB-KW"/>
</dbReference>
<dbReference type="SUPFAM" id="SSF57501">
    <property type="entry name" value="Cystine-knot cytokines"/>
    <property type="match status" value="1"/>
</dbReference>
<evidence type="ECO:0000313" key="7">
    <source>
        <dbReference type="EMBL" id="NXD00849.1"/>
    </source>
</evidence>
<organism evidence="7 8">
    <name type="scientific">Certhia familiaris</name>
    <name type="common">Eurasian treecreeper</name>
    <dbReference type="NCBI Taxonomy" id="73333"/>
    <lineage>
        <taxon>Eukaryota</taxon>
        <taxon>Metazoa</taxon>
        <taxon>Chordata</taxon>
        <taxon>Craniata</taxon>
        <taxon>Vertebrata</taxon>
        <taxon>Euteleostomi</taxon>
        <taxon>Archelosauria</taxon>
        <taxon>Archosauria</taxon>
        <taxon>Dinosauria</taxon>
        <taxon>Saurischia</taxon>
        <taxon>Theropoda</taxon>
        <taxon>Coelurosauria</taxon>
        <taxon>Aves</taxon>
        <taxon>Neognathae</taxon>
        <taxon>Neoaves</taxon>
        <taxon>Telluraves</taxon>
        <taxon>Australaves</taxon>
        <taxon>Passeriformes</taxon>
        <taxon>Certhiidae</taxon>
        <taxon>Certhiinae</taxon>
        <taxon>Certhia</taxon>
    </lineage>
</organism>
<evidence type="ECO:0000256" key="1">
    <source>
        <dbReference type="ARBA" id="ARBA00004613"/>
    </source>
</evidence>
<evidence type="ECO:0000256" key="4">
    <source>
        <dbReference type="ARBA" id="ARBA00022525"/>
    </source>
</evidence>
<name>A0A851S5J2_CERFA</name>
<keyword evidence="4" id="KW-0964">Secreted</keyword>
<comment type="subcellular location">
    <subcellularLocation>
        <location evidence="1">Secreted</location>
    </subcellularLocation>
</comment>
<keyword evidence="5 6" id="KW-0732">Signal</keyword>
<sequence>FTPLLCPKCTKFLQLRPLLLVLLAVLSASSPAQGKVIKPGLKLGNLFKQATAGCLTQKDSKFPQTVRVNLSISNTNQDTKTSVDVSSRSLAPWDYRIDEDHDRFPRLIADAECRHTLCVTPEGQLDHGLNSVPIMQEILVLRREQRGCQQSYRLEKKKITVGCTCVTPLVQHQA</sequence>
<dbReference type="InterPro" id="IPR020440">
    <property type="entry name" value="IL-17_chr"/>
</dbReference>
<proteinExistence type="inferred from homology"/>
<dbReference type="Gene3D" id="2.10.90.10">
    <property type="entry name" value="Cystine-knot cytokines"/>
    <property type="match status" value="1"/>
</dbReference>
<reference evidence="7" key="1">
    <citation type="submission" date="2019-09" db="EMBL/GenBank/DDBJ databases">
        <title>Bird 10,000 Genomes (B10K) Project - Family phase.</title>
        <authorList>
            <person name="Zhang G."/>
        </authorList>
    </citation>
    <scope>NUCLEOTIDE SEQUENCE</scope>
    <source>
        <strain evidence="7">OUT-0039</strain>
        <tissue evidence="7">Muscle</tissue>
    </source>
</reference>
<accession>A0A851S5J2</accession>
<evidence type="ECO:0000256" key="6">
    <source>
        <dbReference type="SAM" id="SignalP"/>
    </source>
</evidence>
<feature type="signal peptide" evidence="6">
    <location>
        <begin position="1"/>
        <end position="34"/>
    </location>
</feature>
<dbReference type="Pfam" id="PF06083">
    <property type="entry name" value="IL17"/>
    <property type="match status" value="1"/>
</dbReference>
<comment type="similarity">
    <text evidence="2">Belongs to the IL-17 family.</text>
</comment>
<evidence type="ECO:0000256" key="2">
    <source>
        <dbReference type="ARBA" id="ARBA00007236"/>
    </source>
</evidence>
<evidence type="ECO:0000256" key="3">
    <source>
        <dbReference type="ARBA" id="ARBA00022514"/>
    </source>
</evidence>
<protein>
    <submittedName>
        <fullName evidence="7">IL17F protein</fullName>
    </submittedName>
</protein>
<evidence type="ECO:0000256" key="5">
    <source>
        <dbReference type="ARBA" id="ARBA00022729"/>
    </source>
</evidence>
<feature type="non-terminal residue" evidence="7">
    <location>
        <position position="1"/>
    </location>
</feature>
<feature type="non-terminal residue" evidence="7">
    <location>
        <position position="174"/>
    </location>
</feature>
<evidence type="ECO:0000313" key="8">
    <source>
        <dbReference type="Proteomes" id="UP000611277"/>
    </source>
</evidence>
<dbReference type="EMBL" id="WBNC01001686">
    <property type="protein sequence ID" value="NXD00849.1"/>
    <property type="molecule type" value="Genomic_DNA"/>
</dbReference>
<keyword evidence="8" id="KW-1185">Reference proteome</keyword>
<dbReference type="PRINTS" id="PR01932">
    <property type="entry name" value="INTRLEUKIN17"/>
</dbReference>
<keyword evidence="3" id="KW-0202">Cytokine</keyword>
<dbReference type="GO" id="GO:0005125">
    <property type="term" value="F:cytokine activity"/>
    <property type="evidence" value="ECO:0007669"/>
    <property type="project" value="UniProtKB-KW"/>
</dbReference>
<dbReference type="InterPro" id="IPR010345">
    <property type="entry name" value="IL-17_fam"/>
</dbReference>
<feature type="chain" id="PRO_5032986119" evidence="6">
    <location>
        <begin position="35"/>
        <end position="174"/>
    </location>
</feature>
<gene>
    <name evidence="7" type="primary">Il17f_1</name>
    <name evidence="7" type="ORF">CERFAM_R12311</name>
</gene>
<dbReference type="GO" id="GO:0006954">
    <property type="term" value="P:inflammatory response"/>
    <property type="evidence" value="ECO:0007669"/>
    <property type="project" value="InterPro"/>
</dbReference>